<protein>
    <submittedName>
        <fullName evidence="1 2">Uncharacterized protein</fullName>
    </submittedName>
</protein>
<accession>A0A072U8Z8</accession>
<dbReference type="AlphaFoldDB" id="A0A072U8Z8"/>
<reference evidence="1 3" key="2">
    <citation type="journal article" date="2014" name="BMC Genomics">
        <title>An improved genome release (version Mt4.0) for the model legume Medicago truncatula.</title>
        <authorList>
            <person name="Tang H."/>
            <person name="Krishnakumar V."/>
            <person name="Bidwell S."/>
            <person name="Rosen B."/>
            <person name="Chan A."/>
            <person name="Zhou S."/>
            <person name="Gentzbittel L."/>
            <person name="Childs K.L."/>
            <person name="Yandell M."/>
            <person name="Gundlach H."/>
            <person name="Mayer K.F."/>
            <person name="Schwartz D.C."/>
            <person name="Town C.D."/>
        </authorList>
    </citation>
    <scope>GENOME REANNOTATION</scope>
    <source>
        <strain evidence="1">A17</strain>
        <strain evidence="2 3">cv. Jemalong A17</strain>
    </source>
</reference>
<evidence type="ECO:0000313" key="1">
    <source>
        <dbReference type="EMBL" id="KEH22300.1"/>
    </source>
</evidence>
<evidence type="ECO:0000313" key="3">
    <source>
        <dbReference type="Proteomes" id="UP000002051"/>
    </source>
</evidence>
<reference evidence="2" key="3">
    <citation type="submission" date="2015-04" db="UniProtKB">
        <authorList>
            <consortium name="EnsemblPlants"/>
        </authorList>
    </citation>
    <scope>IDENTIFICATION</scope>
    <source>
        <strain evidence="2">cv. Jemalong A17</strain>
    </source>
</reference>
<sequence>MAKNSFQGRTPGIPGFIFRENNTWPVCMPLRTSWISRPPLMGQKLLGVSSPNSQPCQSVTTSSEIDFVWTKMNENNAYIAIYDWKKLMTIQLITSF</sequence>
<keyword evidence="3" id="KW-1185">Reference proteome</keyword>
<evidence type="ECO:0000313" key="2">
    <source>
        <dbReference type="EnsemblPlants" id="KEH22300"/>
    </source>
</evidence>
<proteinExistence type="predicted"/>
<dbReference type="EnsemblPlants" id="KEH22300">
    <property type="protein sequence ID" value="KEH22300"/>
    <property type="gene ID" value="MTR_7g039100"/>
</dbReference>
<reference evidence="1 3" key="1">
    <citation type="journal article" date="2011" name="Nature">
        <title>The Medicago genome provides insight into the evolution of rhizobial symbioses.</title>
        <authorList>
            <person name="Young N.D."/>
            <person name="Debelle F."/>
            <person name="Oldroyd G.E."/>
            <person name="Geurts R."/>
            <person name="Cannon S.B."/>
            <person name="Udvardi M.K."/>
            <person name="Benedito V.A."/>
            <person name="Mayer K.F."/>
            <person name="Gouzy J."/>
            <person name="Schoof H."/>
            <person name="Van de Peer Y."/>
            <person name="Proost S."/>
            <person name="Cook D.R."/>
            <person name="Meyers B.C."/>
            <person name="Spannagl M."/>
            <person name="Cheung F."/>
            <person name="De Mita S."/>
            <person name="Krishnakumar V."/>
            <person name="Gundlach H."/>
            <person name="Zhou S."/>
            <person name="Mudge J."/>
            <person name="Bharti A.K."/>
            <person name="Murray J.D."/>
            <person name="Naoumkina M.A."/>
            <person name="Rosen B."/>
            <person name="Silverstein K.A."/>
            <person name="Tang H."/>
            <person name="Rombauts S."/>
            <person name="Zhao P.X."/>
            <person name="Zhou P."/>
            <person name="Barbe V."/>
            <person name="Bardou P."/>
            <person name="Bechner M."/>
            <person name="Bellec A."/>
            <person name="Berger A."/>
            <person name="Berges H."/>
            <person name="Bidwell S."/>
            <person name="Bisseling T."/>
            <person name="Choisne N."/>
            <person name="Couloux A."/>
            <person name="Denny R."/>
            <person name="Deshpande S."/>
            <person name="Dai X."/>
            <person name="Doyle J.J."/>
            <person name="Dudez A.M."/>
            <person name="Farmer A.D."/>
            <person name="Fouteau S."/>
            <person name="Franken C."/>
            <person name="Gibelin C."/>
            <person name="Gish J."/>
            <person name="Goldstein S."/>
            <person name="Gonzalez A.J."/>
            <person name="Green P.J."/>
            <person name="Hallab A."/>
            <person name="Hartog M."/>
            <person name="Hua A."/>
            <person name="Humphray S.J."/>
            <person name="Jeong D.H."/>
            <person name="Jing Y."/>
            <person name="Jocker A."/>
            <person name="Kenton S.M."/>
            <person name="Kim D.J."/>
            <person name="Klee K."/>
            <person name="Lai H."/>
            <person name="Lang C."/>
            <person name="Lin S."/>
            <person name="Macmil S.L."/>
            <person name="Magdelenat G."/>
            <person name="Matthews L."/>
            <person name="McCorrison J."/>
            <person name="Monaghan E.L."/>
            <person name="Mun J.H."/>
            <person name="Najar F.Z."/>
            <person name="Nicholson C."/>
            <person name="Noirot C."/>
            <person name="O'Bleness M."/>
            <person name="Paule C.R."/>
            <person name="Poulain J."/>
            <person name="Prion F."/>
            <person name="Qin B."/>
            <person name="Qu C."/>
            <person name="Retzel E.F."/>
            <person name="Riddle C."/>
            <person name="Sallet E."/>
            <person name="Samain S."/>
            <person name="Samson N."/>
            <person name="Sanders I."/>
            <person name="Saurat O."/>
            <person name="Scarpelli C."/>
            <person name="Schiex T."/>
            <person name="Segurens B."/>
            <person name="Severin A.J."/>
            <person name="Sherrier D.J."/>
            <person name="Shi R."/>
            <person name="Sims S."/>
            <person name="Singer S.R."/>
            <person name="Sinharoy S."/>
            <person name="Sterck L."/>
            <person name="Viollet A."/>
            <person name="Wang B.B."/>
            <person name="Wang K."/>
            <person name="Wang M."/>
            <person name="Wang X."/>
            <person name="Warfsmann J."/>
            <person name="Weissenbach J."/>
            <person name="White D.D."/>
            <person name="White J.D."/>
            <person name="Wiley G.B."/>
            <person name="Wincker P."/>
            <person name="Xing Y."/>
            <person name="Yang L."/>
            <person name="Yao Z."/>
            <person name="Ying F."/>
            <person name="Zhai J."/>
            <person name="Zhou L."/>
            <person name="Zuber A."/>
            <person name="Denarie J."/>
            <person name="Dixon R.A."/>
            <person name="May G.D."/>
            <person name="Schwartz D.C."/>
            <person name="Rogers J."/>
            <person name="Quetier F."/>
            <person name="Town C.D."/>
            <person name="Roe B.A."/>
        </authorList>
    </citation>
    <scope>NUCLEOTIDE SEQUENCE [LARGE SCALE GENOMIC DNA]</scope>
    <source>
        <strain evidence="1">A17</strain>
        <strain evidence="2 3">cv. Jemalong A17</strain>
    </source>
</reference>
<dbReference type="Proteomes" id="UP000002051">
    <property type="component" value="Unassembled WGS sequence"/>
</dbReference>
<gene>
    <name evidence="1" type="ordered locus">MTR_7g039100</name>
</gene>
<name>A0A072U8Z8_MEDTR</name>
<dbReference type="EMBL" id="CM001223">
    <property type="protein sequence ID" value="KEH22300.1"/>
    <property type="molecule type" value="Genomic_DNA"/>
</dbReference>
<dbReference type="HOGENOM" id="CLU_2362940_0_0_1"/>
<organism evidence="1 3">
    <name type="scientific">Medicago truncatula</name>
    <name type="common">Barrel medic</name>
    <name type="synonym">Medicago tribuloides</name>
    <dbReference type="NCBI Taxonomy" id="3880"/>
    <lineage>
        <taxon>Eukaryota</taxon>
        <taxon>Viridiplantae</taxon>
        <taxon>Streptophyta</taxon>
        <taxon>Embryophyta</taxon>
        <taxon>Tracheophyta</taxon>
        <taxon>Spermatophyta</taxon>
        <taxon>Magnoliopsida</taxon>
        <taxon>eudicotyledons</taxon>
        <taxon>Gunneridae</taxon>
        <taxon>Pentapetalae</taxon>
        <taxon>rosids</taxon>
        <taxon>fabids</taxon>
        <taxon>Fabales</taxon>
        <taxon>Fabaceae</taxon>
        <taxon>Papilionoideae</taxon>
        <taxon>50 kb inversion clade</taxon>
        <taxon>NPAAA clade</taxon>
        <taxon>Hologalegina</taxon>
        <taxon>IRL clade</taxon>
        <taxon>Trifolieae</taxon>
        <taxon>Medicago</taxon>
    </lineage>
</organism>